<dbReference type="AlphaFoldDB" id="A0A345IMH6"/>
<dbReference type="Proteomes" id="UP000253744">
    <property type="component" value="Plasmid pDrdI"/>
</dbReference>
<evidence type="ECO:0000313" key="3">
    <source>
        <dbReference type="Proteomes" id="UP000253744"/>
    </source>
</evidence>
<dbReference type="SUPFAM" id="SSF82171">
    <property type="entry name" value="DPP6 N-terminal domain-like"/>
    <property type="match status" value="1"/>
</dbReference>
<dbReference type="Pfam" id="PF09992">
    <property type="entry name" value="NAGPA"/>
    <property type="match status" value="1"/>
</dbReference>
<geneLocation type="plasmid" evidence="3">
    <name>pdrdi</name>
</geneLocation>
<organism evidence="2 3">
    <name type="scientific">Deinococcus wulumuqiensis</name>
    <dbReference type="NCBI Taxonomy" id="980427"/>
    <lineage>
        <taxon>Bacteria</taxon>
        <taxon>Thermotogati</taxon>
        <taxon>Deinococcota</taxon>
        <taxon>Deinococci</taxon>
        <taxon>Deinococcales</taxon>
        <taxon>Deinococcaceae</taxon>
        <taxon>Deinococcus</taxon>
    </lineage>
</organism>
<feature type="domain" description="Phosphodiester glycosidase" evidence="1">
    <location>
        <begin position="603"/>
        <end position="771"/>
    </location>
</feature>
<dbReference type="KEGG" id="dwu:DVJ83_17455"/>
<proteinExistence type="predicted"/>
<sequence length="773" mass="82015">MHRSVLPSTLALTTLLMACGQNNTGLPSSSSQTVGQINLSSLSTLKRDQLKTQVAQAKKGEDSLRASAVTGTETANLLYIYQYDGVYEAQAVNVATNEVKTLVRSTQPIDSISGTADGSRFVLSMRGAQSFDIYELIGGQLIQVTNDSVDDVRLSASTTLGTVAWQRNDPAGQRVRLVQNFTGARQSFDITSTDGTVVSPGVSGDGSAVSLIEVAAGGTSSAVGVYFPGSGAYVDVITKAGSALRDSSVSNYGQRVTWLENAKNVYFYDANGVNNHLVASSNAQMRRPAIDPSGRVVSVAENGTGTYQGYVFNVEDATQQAVGLPQGEHDAYTWSAPAVTRSGTPSQVLKAAGNTVTVGALTLQVPAGAVERDTVIRSETRDLGDIAPQYDFGGVSALKAPVTVSFTVDSTRLPSGMTLADYDVYVNGTLVPNVTRASSSVSFQTATLGTVELASRTPWLETGSGTRNVIVPSTPDETMPQSVTPGQIQAQSFPAGSCADQLQKAINTIKTALREHWSVKLNIAKCKQQPHSLEIVVVNMNKPFKNDLVYRSSTDASKPIQLISLKDLASGASAEAAINGFPWGPEEARGSAYTSVYADKGFWVGTTHARGQVLKVRNDGKPEYMFAMAAPNNLNVQAATFPSSEYTAKTYDSRFNYTLVGSTTSIIRKDGTCNPNLPTTETPDRWSAIGFGNNRIVMVSSRGGRGEVTTTRALCDVFLGLNATSGAIRLDGGSAAGLWFKDRVLNPLAFNNPDRYLVGGGLRQIASAVVFKR</sequence>
<accession>A0A345IMH6</accession>
<protein>
    <recommendedName>
        <fullName evidence="1">Phosphodiester glycosidase domain-containing protein</fullName>
    </recommendedName>
</protein>
<dbReference type="PROSITE" id="PS51257">
    <property type="entry name" value="PROKAR_LIPOPROTEIN"/>
    <property type="match status" value="1"/>
</dbReference>
<keyword evidence="2" id="KW-0614">Plasmid</keyword>
<reference evidence="2 3" key="1">
    <citation type="submission" date="2018-07" db="EMBL/GenBank/DDBJ databases">
        <title>Complete Genome and Methylome Analysis of Deinococcus wulumuqiensis NEB 479.</title>
        <authorList>
            <person name="Fomenkov A."/>
            <person name="Luyten Y."/>
            <person name="Vincze T."/>
            <person name="Anton B.P."/>
            <person name="Clark T."/>
            <person name="Roberts R.J."/>
            <person name="Morgan R.D."/>
        </authorList>
    </citation>
    <scope>NUCLEOTIDE SEQUENCE [LARGE SCALE GENOMIC DNA]</scope>
    <source>
        <strain evidence="2 3">NEB 479</strain>
        <plasmid evidence="3">Plasmid pdrdi</plasmid>
    </source>
</reference>
<dbReference type="InterPro" id="IPR018711">
    <property type="entry name" value="NAGPA"/>
</dbReference>
<gene>
    <name evidence="2" type="ORF">DVJ83_17455</name>
</gene>
<dbReference type="EMBL" id="CP031163">
    <property type="protein sequence ID" value="AXH00899.1"/>
    <property type="molecule type" value="Genomic_DNA"/>
</dbReference>
<evidence type="ECO:0000259" key="1">
    <source>
        <dbReference type="Pfam" id="PF09992"/>
    </source>
</evidence>
<name>A0A345IMH6_9DEIO</name>
<evidence type="ECO:0000313" key="2">
    <source>
        <dbReference type="EMBL" id="AXH00899.1"/>
    </source>
</evidence>